<gene>
    <name evidence="1" type="ORF">GCM10017781_15810</name>
    <name evidence="2" type="ORF">HNQ07_001658</name>
</gene>
<dbReference type="Proteomes" id="UP000539473">
    <property type="component" value="Unassembled WGS sequence"/>
</dbReference>
<evidence type="ECO:0000313" key="1">
    <source>
        <dbReference type="EMBL" id="GHF40032.1"/>
    </source>
</evidence>
<reference evidence="1" key="4">
    <citation type="submission" date="2024-05" db="EMBL/GenBank/DDBJ databases">
        <authorList>
            <person name="Sun Q."/>
            <person name="Zhou Y."/>
        </authorList>
    </citation>
    <scope>NUCLEOTIDE SEQUENCE</scope>
    <source>
        <strain evidence="1">CGMCC 1.18437</strain>
    </source>
</reference>
<proteinExistence type="predicted"/>
<reference evidence="4" key="2">
    <citation type="journal article" date="2019" name="Int. J. Syst. Evol. Microbiol.">
        <title>The Global Catalogue of Microorganisms (GCM) 10K type strain sequencing project: providing services to taxonomists for standard genome sequencing and annotation.</title>
        <authorList>
            <consortium name="The Broad Institute Genomics Platform"/>
            <consortium name="The Broad Institute Genome Sequencing Center for Infectious Disease"/>
            <person name="Wu L."/>
            <person name="Ma J."/>
        </authorList>
    </citation>
    <scope>NUCLEOTIDE SEQUENCE [LARGE SCALE GENOMIC DNA]</scope>
    <source>
        <strain evidence="4">CGMCC 1.18437</strain>
    </source>
</reference>
<name>A0A7W8KFS3_9DEIO</name>
<dbReference type="AlphaFoldDB" id="A0A7W8KFS3"/>
<organism evidence="2 3">
    <name type="scientific">Deinococcus metalli</name>
    <dbReference type="NCBI Taxonomy" id="1141878"/>
    <lineage>
        <taxon>Bacteria</taxon>
        <taxon>Thermotogati</taxon>
        <taxon>Deinococcota</taxon>
        <taxon>Deinococci</taxon>
        <taxon>Deinococcales</taxon>
        <taxon>Deinococcaceae</taxon>
        <taxon>Deinococcus</taxon>
    </lineage>
</organism>
<dbReference type="Gene3D" id="1.25.40.10">
    <property type="entry name" value="Tetratricopeptide repeat domain"/>
    <property type="match status" value="1"/>
</dbReference>
<dbReference type="Proteomes" id="UP000619376">
    <property type="component" value="Unassembled WGS sequence"/>
</dbReference>
<sequence length="416" mass="47215">MPNTPAADAFPGPLTIRLHKDVCTIFWEGQPVPLSTKWVVFYTLLAVHNDRHVSTDEICDHHPWSRLSPHIAGRDMWRFTNTQEERFFGRRITHSPARQASKLFTLGLDPTRQVRFEPSRPVIADHLRTLRAQRNAIGMELSECTLLLYSGLVEQAHARLLDLSARILDVNERAHTETLITMCLDEQRGVDGTVAQLPTLHALLEQPGLNRLNRARLLIRLARHATLSSDYDAARPHYDALRSLLVPEDGVEFCQYHINYGLYLRRTGKLEQAIHHQRVAHEAAQNAQWWYGVYAARSNLALMYLNVAEQSPPMSRRANLERALDWAQRASTTATLTRQPVSQAVAAVLIVRTSRLLGHMTQARHWLTVAQSYPDLPDRDSHLAVTYDELAAIEDDSGNHFLADVARAQAAQLRRT</sequence>
<accession>A0A7W8KFS3</accession>
<evidence type="ECO:0000313" key="2">
    <source>
        <dbReference type="EMBL" id="MBB5376201.1"/>
    </source>
</evidence>
<evidence type="ECO:0000313" key="3">
    <source>
        <dbReference type="Proteomes" id="UP000539473"/>
    </source>
</evidence>
<reference evidence="2 3" key="3">
    <citation type="submission" date="2020-08" db="EMBL/GenBank/DDBJ databases">
        <title>Genomic Encyclopedia of Type Strains, Phase IV (KMG-IV): sequencing the most valuable type-strain genomes for metagenomic binning, comparative biology and taxonomic classification.</title>
        <authorList>
            <person name="Goeker M."/>
        </authorList>
    </citation>
    <scope>NUCLEOTIDE SEQUENCE [LARGE SCALE GENOMIC DNA]</scope>
    <source>
        <strain evidence="2 3">DSM 27521</strain>
    </source>
</reference>
<dbReference type="SUPFAM" id="SSF48452">
    <property type="entry name" value="TPR-like"/>
    <property type="match status" value="1"/>
</dbReference>
<dbReference type="RefSeq" id="WP_184110543.1">
    <property type="nucleotide sequence ID" value="NZ_BNAJ01000003.1"/>
</dbReference>
<reference evidence="1" key="1">
    <citation type="journal article" date="2014" name="Int. J. Syst. Evol. Microbiol.">
        <title>Complete genome of a new Firmicutes species belonging to the dominant human colonic microbiota ('Ruminococcus bicirculans') reveals two chromosomes and a selective capacity to utilize plant glucans.</title>
        <authorList>
            <consortium name="NISC Comparative Sequencing Program"/>
            <person name="Wegmann U."/>
            <person name="Louis P."/>
            <person name="Goesmann A."/>
            <person name="Henrissat B."/>
            <person name="Duncan S.H."/>
            <person name="Flint H.J."/>
        </authorList>
    </citation>
    <scope>NUCLEOTIDE SEQUENCE</scope>
    <source>
        <strain evidence="1">CGMCC 1.18437</strain>
    </source>
</reference>
<keyword evidence="4" id="KW-1185">Reference proteome</keyword>
<evidence type="ECO:0000313" key="4">
    <source>
        <dbReference type="Proteomes" id="UP000619376"/>
    </source>
</evidence>
<dbReference type="InterPro" id="IPR011990">
    <property type="entry name" value="TPR-like_helical_dom_sf"/>
</dbReference>
<protein>
    <submittedName>
        <fullName evidence="2">Tetratricopeptide (TPR) repeat protein</fullName>
    </submittedName>
</protein>
<comment type="caution">
    <text evidence="2">The sequence shown here is derived from an EMBL/GenBank/DDBJ whole genome shotgun (WGS) entry which is preliminary data.</text>
</comment>
<dbReference type="EMBL" id="BNAJ01000003">
    <property type="protein sequence ID" value="GHF40032.1"/>
    <property type="molecule type" value="Genomic_DNA"/>
</dbReference>
<dbReference type="EMBL" id="JACHFK010000003">
    <property type="protein sequence ID" value="MBB5376201.1"/>
    <property type="molecule type" value="Genomic_DNA"/>
</dbReference>